<keyword evidence="1" id="KW-0732">Signal</keyword>
<name>A0A2G9UKQ8_TELCI</name>
<protein>
    <submittedName>
        <fullName evidence="2">Sulfur globule protein CV3 domain protein</fullName>
    </submittedName>
</protein>
<feature type="signal peptide" evidence="1">
    <location>
        <begin position="1"/>
        <end position="16"/>
    </location>
</feature>
<organism evidence="2 3">
    <name type="scientific">Teladorsagia circumcincta</name>
    <name type="common">Brown stomach worm</name>
    <name type="synonym">Ostertagia circumcincta</name>
    <dbReference type="NCBI Taxonomy" id="45464"/>
    <lineage>
        <taxon>Eukaryota</taxon>
        <taxon>Metazoa</taxon>
        <taxon>Ecdysozoa</taxon>
        <taxon>Nematoda</taxon>
        <taxon>Chromadorea</taxon>
        <taxon>Rhabditida</taxon>
        <taxon>Rhabditina</taxon>
        <taxon>Rhabditomorpha</taxon>
        <taxon>Strongyloidea</taxon>
        <taxon>Trichostrongylidae</taxon>
        <taxon>Teladorsagia</taxon>
    </lineage>
</organism>
<reference evidence="2 3" key="1">
    <citation type="submission" date="2015-09" db="EMBL/GenBank/DDBJ databases">
        <title>Draft genome of the parasitic nematode Teladorsagia circumcincta isolate WARC Sus (inbred).</title>
        <authorList>
            <person name="Mitreva M."/>
        </authorList>
    </citation>
    <scope>NUCLEOTIDE SEQUENCE [LARGE SCALE GENOMIC DNA]</scope>
    <source>
        <strain evidence="2 3">S</strain>
    </source>
</reference>
<dbReference type="Proteomes" id="UP000230423">
    <property type="component" value="Unassembled WGS sequence"/>
</dbReference>
<evidence type="ECO:0000256" key="1">
    <source>
        <dbReference type="SAM" id="SignalP"/>
    </source>
</evidence>
<feature type="chain" id="PRO_5013600918" evidence="1">
    <location>
        <begin position="17"/>
        <end position="83"/>
    </location>
</feature>
<dbReference type="EMBL" id="KZ346138">
    <property type="protein sequence ID" value="PIO70841.1"/>
    <property type="molecule type" value="Genomic_DNA"/>
</dbReference>
<accession>A0A2G9UKQ8</accession>
<dbReference type="AlphaFoldDB" id="A0A2G9UKQ8"/>
<gene>
    <name evidence="2" type="ORF">TELCIR_07291</name>
</gene>
<evidence type="ECO:0000313" key="2">
    <source>
        <dbReference type="EMBL" id="PIO70841.1"/>
    </source>
</evidence>
<keyword evidence="3" id="KW-1185">Reference proteome</keyword>
<evidence type="ECO:0000313" key="3">
    <source>
        <dbReference type="Proteomes" id="UP000230423"/>
    </source>
</evidence>
<sequence>MRLFYILLPLIVSIAATPILVPAAKIKEADKIAIPEPTMDPKKGVFCIMGGYYPYGYYYPYCRYRPYFGYGPYRYGPYYRYWG</sequence>
<proteinExistence type="predicted"/>